<dbReference type="HOGENOM" id="CLU_067296_0_0_9"/>
<dbReference type="InterPro" id="IPR001851">
    <property type="entry name" value="ABC_transp_permease"/>
</dbReference>
<dbReference type="Pfam" id="PF02653">
    <property type="entry name" value="BPD_transp_2"/>
    <property type="match status" value="1"/>
</dbReference>
<evidence type="ECO:0000313" key="8">
    <source>
        <dbReference type="Proteomes" id="UP000002294"/>
    </source>
</evidence>
<keyword evidence="3 6" id="KW-0812">Transmembrane</keyword>
<keyword evidence="4 6" id="KW-1133">Transmembrane helix</keyword>
<proteinExistence type="predicted"/>
<feature type="transmembrane region" description="Helical" evidence="6">
    <location>
        <begin position="235"/>
        <end position="254"/>
    </location>
</feature>
<protein>
    <submittedName>
        <fullName evidence="7">Inner-membrane translocator</fullName>
    </submittedName>
</protein>
<feature type="transmembrane region" description="Helical" evidence="6">
    <location>
        <begin position="260"/>
        <end position="278"/>
    </location>
</feature>
<dbReference type="EMBL" id="CP001708">
    <property type="protein sequence ID" value="ACV28098.1"/>
    <property type="molecule type" value="Genomic_DNA"/>
</dbReference>
<evidence type="ECO:0000256" key="2">
    <source>
        <dbReference type="ARBA" id="ARBA00022475"/>
    </source>
</evidence>
<dbReference type="RefSeq" id="WP_012803517.1">
    <property type="nucleotide sequence ID" value="NC_013171.1"/>
</dbReference>
<keyword evidence="2" id="KW-1003">Cell membrane</keyword>
<dbReference type="GO" id="GO:0005886">
    <property type="term" value="C:plasma membrane"/>
    <property type="evidence" value="ECO:0007669"/>
    <property type="project" value="UniProtKB-SubCell"/>
</dbReference>
<name>C7RF37_ANAPD</name>
<evidence type="ECO:0000313" key="7">
    <source>
        <dbReference type="EMBL" id="ACV28098.1"/>
    </source>
</evidence>
<reference evidence="7 8" key="1">
    <citation type="journal article" date="2009" name="Stand. Genomic Sci.">
        <title>Complete genome sequence of Anaerococcus prevotii type strain (PC1).</title>
        <authorList>
            <person name="Labutti K."/>
            <person name="Pukall R."/>
            <person name="Steenblock K."/>
            <person name="Glavina Del Rio T."/>
            <person name="Tice H."/>
            <person name="Copeland A."/>
            <person name="Cheng J.F."/>
            <person name="Lucas S."/>
            <person name="Chen F."/>
            <person name="Nolan M."/>
            <person name="Bruce D."/>
            <person name="Goodwin L."/>
            <person name="Pitluck S."/>
            <person name="Ivanova N."/>
            <person name="Mavromatis K."/>
            <person name="Ovchinnikova G."/>
            <person name="Pati A."/>
            <person name="Chen A."/>
            <person name="Palaniappan K."/>
            <person name="Land M."/>
            <person name="Hauser L."/>
            <person name="Chang Y.J."/>
            <person name="Jeffries C.D."/>
            <person name="Chain P."/>
            <person name="Saunders E."/>
            <person name="Brettin T."/>
            <person name="Detter J.C."/>
            <person name="Han C."/>
            <person name="Goker M."/>
            <person name="Bristow J."/>
            <person name="Eisen J.A."/>
            <person name="Markowitz V."/>
            <person name="Hugenholtz P."/>
            <person name="Kyrpides N.C."/>
            <person name="Klenk H.P."/>
            <person name="Lapidus A."/>
        </authorList>
    </citation>
    <scope>NUCLEOTIDE SEQUENCE [LARGE SCALE GENOMIC DNA]</scope>
    <source>
        <strain evidence="8">ATCC 9321 / DSM 20548 / JCM 6508 / NCTC 11806 / PC1</strain>
    </source>
</reference>
<feature type="transmembrane region" description="Helical" evidence="6">
    <location>
        <begin position="6"/>
        <end position="27"/>
    </location>
</feature>
<dbReference type="Proteomes" id="UP000002294">
    <property type="component" value="Chromosome"/>
</dbReference>
<evidence type="ECO:0000256" key="5">
    <source>
        <dbReference type="ARBA" id="ARBA00023136"/>
    </source>
</evidence>
<feature type="transmembrane region" description="Helical" evidence="6">
    <location>
        <begin position="202"/>
        <end position="223"/>
    </location>
</feature>
<dbReference type="PANTHER" id="PTHR32196:SF69">
    <property type="entry name" value="BRANCHED-CHAIN AMINO ACID TRANSPORT SYSTEM, PERMEASE PROTEIN"/>
    <property type="match status" value="1"/>
</dbReference>
<dbReference type="OrthoDB" id="9778389at2"/>
<accession>C7RF37</accession>
<evidence type="ECO:0000256" key="3">
    <source>
        <dbReference type="ARBA" id="ARBA00022692"/>
    </source>
</evidence>
<dbReference type="PANTHER" id="PTHR32196">
    <property type="entry name" value="ABC TRANSPORTER PERMEASE PROTEIN YPHD-RELATED-RELATED"/>
    <property type="match status" value="1"/>
</dbReference>
<dbReference type="STRING" id="525919.Apre_0043"/>
<keyword evidence="8" id="KW-1185">Reference proteome</keyword>
<gene>
    <name evidence="7" type="ordered locus">Apre_0043</name>
</gene>
<feature type="transmembrane region" description="Helical" evidence="6">
    <location>
        <begin position="60"/>
        <end position="82"/>
    </location>
</feature>
<evidence type="ECO:0000256" key="6">
    <source>
        <dbReference type="SAM" id="Phobius"/>
    </source>
</evidence>
<evidence type="ECO:0000256" key="4">
    <source>
        <dbReference type="ARBA" id="ARBA00022989"/>
    </source>
</evidence>
<comment type="subcellular location">
    <subcellularLocation>
        <location evidence="1">Cell membrane</location>
        <topology evidence="1">Multi-pass membrane protein</topology>
    </subcellularLocation>
</comment>
<dbReference type="AlphaFoldDB" id="C7RF37"/>
<dbReference type="GO" id="GO:0022857">
    <property type="term" value="F:transmembrane transporter activity"/>
    <property type="evidence" value="ECO:0007669"/>
    <property type="project" value="InterPro"/>
</dbReference>
<feature type="transmembrane region" description="Helical" evidence="6">
    <location>
        <begin position="174"/>
        <end position="196"/>
    </location>
</feature>
<organism evidence="7 8">
    <name type="scientific">Anaerococcus prevotii (strain ATCC 9321 / DSM 20548 / JCM 6508 / NCTC 11806 / PC1)</name>
    <name type="common">Peptostreptococcus prevotii</name>
    <name type="synonym">Peptococcus prevotii</name>
    <dbReference type="NCBI Taxonomy" id="525919"/>
    <lineage>
        <taxon>Bacteria</taxon>
        <taxon>Bacillati</taxon>
        <taxon>Bacillota</taxon>
        <taxon>Tissierellia</taxon>
        <taxon>Tissierellales</taxon>
        <taxon>Peptoniphilaceae</taxon>
        <taxon>Anaerococcus</taxon>
    </lineage>
</organism>
<sequence length="289" mass="31177">MTGLLSSLGASIEIGLIFAILAMGYMLSYKFLKYYDLSLEGTYPLGAFVAAVLIQKGLGPYLGILGAIICGGVGGCLTYFFYKKIKVDPLLSGILTLTILYSINLRIGGASNIPIAGNPNIFGALPKWPILLVLTLVIKLAIDYYLRSETGYLLKITGNNRKLVKQLGKNPDNFIMVGLILSNALIGLSGGLMANYQGFADIQMGTAMIVTGLASIIIGDTLMKSRDKLRDTSRAILGAIVYRIISGLAIYLGLNPNDLKLVTALIVIAFISYNNYLANIKYKRMVKNA</sequence>
<feature type="transmembrane region" description="Helical" evidence="6">
    <location>
        <begin position="128"/>
        <end position="146"/>
    </location>
</feature>
<dbReference type="eggNOG" id="COG4120">
    <property type="taxonomic scope" value="Bacteria"/>
</dbReference>
<dbReference type="CDD" id="cd06574">
    <property type="entry name" value="TM_PBP1_branched-chain-AA_like"/>
    <property type="match status" value="1"/>
</dbReference>
<keyword evidence="5 6" id="KW-0472">Membrane</keyword>
<feature type="transmembrane region" description="Helical" evidence="6">
    <location>
        <begin position="89"/>
        <end position="108"/>
    </location>
</feature>
<evidence type="ECO:0000256" key="1">
    <source>
        <dbReference type="ARBA" id="ARBA00004651"/>
    </source>
</evidence>
<dbReference type="KEGG" id="apr:Apre_0043"/>